<evidence type="ECO:0000256" key="7">
    <source>
        <dbReference type="ARBA" id="ARBA00023136"/>
    </source>
</evidence>
<dbReference type="InterPro" id="IPR018461">
    <property type="entry name" value="Na/H_Antiport_NhaC-like_C"/>
</dbReference>
<dbReference type="Pfam" id="PF03553">
    <property type="entry name" value="Na_H_antiporter"/>
    <property type="match status" value="1"/>
</dbReference>
<feature type="transmembrane region" description="Helical" evidence="9">
    <location>
        <begin position="14"/>
        <end position="45"/>
    </location>
</feature>
<evidence type="ECO:0000256" key="9">
    <source>
        <dbReference type="SAM" id="Phobius"/>
    </source>
</evidence>
<dbReference type="AlphaFoldDB" id="A0A480B1I4"/>
<proteinExistence type="inferred from homology"/>
<comment type="subcellular location">
    <subcellularLocation>
        <location evidence="1">Cell membrane</location>
        <topology evidence="1">Multi-pass membrane protein</topology>
    </subcellularLocation>
</comment>
<evidence type="ECO:0000256" key="5">
    <source>
        <dbReference type="ARBA" id="ARBA00022692"/>
    </source>
</evidence>
<feature type="transmembrane region" description="Helical" evidence="9">
    <location>
        <begin position="133"/>
        <end position="153"/>
    </location>
</feature>
<reference evidence="11 12" key="1">
    <citation type="submission" date="2019-03" db="EMBL/GenBank/DDBJ databases">
        <title>Draft genome sequences of two Veillonella tobetsuensis clinical isolates from intraoperative bronchial fluids of elderly patients with pulmonary carcinoma.</title>
        <authorList>
            <person name="Akiyama T."/>
        </authorList>
    </citation>
    <scope>NUCLEOTIDE SEQUENCE [LARGE SCALE GENOMIC DNA]</scope>
    <source>
        <strain evidence="11 12">PAGU 1578</strain>
    </source>
</reference>
<evidence type="ECO:0000256" key="1">
    <source>
        <dbReference type="ARBA" id="ARBA00004651"/>
    </source>
</evidence>
<evidence type="ECO:0000256" key="4">
    <source>
        <dbReference type="ARBA" id="ARBA00022475"/>
    </source>
</evidence>
<keyword evidence="3" id="KW-0050">Antiport</keyword>
<dbReference type="Proteomes" id="UP000300381">
    <property type="component" value="Unassembled WGS sequence"/>
</dbReference>
<evidence type="ECO:0000256" key="8">
    <source>
        <dbReference type="ARBA" id="ARBA00038435"/>
    </source>
</evidence>
<feature type="transmembrane region" description="Helical" evidence="9">
    <location>
        <begin position="257"/>
        <end position="281"/>
    </location>
</feature>
<dbReference type="PANTHER" id="PTHR33451">
    <property type="entry name" value="MALATE-2H(+)/NA(+)-LACTATE ANTIPORTER"/>
    <property type="match status" value="1"/>
</dbReference>
<keyword evidence="4" id="KW-1003">Cell membrane</keyword>
<dbReference type="EMBL" id="BJCQ01000026">
    <property type="protein sequence ID" value="GCL67564.1"/>
    <property type="molecule type" value="Genomic_DNA"/>
</dbReference>
<dbReference type="GO" id="GO:0005886">
    <property type="term" value="C:plasma membrane"/>
    <property type="evidence" value="ECO:0007669"/>
    <property type="project" value="UniProtKB-SubCell"/>
</dbReference>
<evidence type="ECO:0000313" key="11">
    <source>
        <dbReference type="EMBL" id="GCL67564.1"/>
    </source>
</evidence>
<evidence type="ECO:0000259" key="10">
    <source>
        <dbReference type="Pfam" id="PF03553"/>
    </source>
</evidence>
<evidence type="ECO:0000256" key="3">
    <source>
        <dbReference type="ARBA" id="ARBA00022449"/>
    </source>
</evidence>
<evidence type="ECO:0000313" key="12">
    <source>
        <dbReference type="Proteomes" id="UP000300381"/>
    </source>
</evidence>
<feature type="transmembrane region" description="Helical" evidence="9">
    <location>
        <begin position="328"/>
        <end position="346"/>
    </location>
</feature>
<dbReference type="InterPro" id="IPR052180">
    <property type="entry name" value="NhaC_Na-H+_Antiporter"/>
</dbReference>
<feature type="transmembrane region" description="Helical" evidence="9">
    <location>
        <begin position="159"/>
        <end position="176"/>
    </location>
</feature>
<name>A0A480B1I4_9FIRM</name>
<feature type="transmembrane region" description="Helical" evidence="9">
    <location>
        <begin position="102"/>
        <end position="121"/>
    </location>
</feature>
<comment type="similarity">
    <text evidence="8">Belongs to the NhaC Na(+)/H(+) (TC 2.A.35) antiporter family.</text>
</comment>
<evidence type="ECO:0000256" key="6">
    <source>
        <dbReference type="ARBA" id="ARBA00022989"/>
    </source>
</evidence>
<protein>
    <submittedName>
        <fullName evidence="11">Sodium:proton antiporter</fullName>
    </submittedName>
</protein>
<keyword evidence="2" id="KW-0813">Transport</keyword>
<evidence type="ECO:0000256" key="2">
    <source>
        <dbReference type="ARBA" id="ARBA00022448"/>
    </source>
</evidence>
<feature type="transmembrane region" description="Helical" evidence="9">
    <location>
        <begin position="214"/>
        <end position="237"/>
    </location>
</feature>
<feature type="domain" description="Na+/H+ antiporter NhaC-like C-terminal" evidence="10">
    <location>
        <begin position="65"/>
        <end position="343"/>
    </location>
</feature>
<dbReference type="PANTHER" id="PTHR33451:SF3">
    <property type="entry name" value="MALATE-2H(+)_NA(+)-LACTATE ANTIPORTER"/>
    <property type="match status" value="1"/>
</dbReference>
<sequence>MIIASGIELINPNLFIICAFLITSCVSMLLGTSFGTVGTIGIVLITIAKAGNLPIDIVAGAIMAGAYLGDRNSPLSSSASLVAALTHTKVNSNIPIMLKDSLPALIISCILYLLLSLWFPLDYTNSYLPDTIHFVFNIHWTLWIPVLIIIGLLPTKLSIRWPIGISALAATILAVIHQNYTVMDMLQFTVLGFHLPDYNPLSDIIHGGGLQTMWIPTLSIFMACSISGMLEGVGFWNDIRSLLQHVSGRAKLFVSNVLIAFITGALGCSQAIAVIMTHSIMRTTYAKERIHDEDVMLDFENSGILIAALQPWNIAALVPVIMMDVSPAGYVPFAFFLYLVPLIYWYRLRRKEQQIH</sequence>
<dbReference type="GO" id="GO:0015297">
    <property type="term" value="F:antiporter activity"/>
    <property type="evidence" value="ECO:0007669"/>
    <property type="project" value="UniProtKB-KW"/>
</dbReference>
<keyword evidence="5 9" id="KW-0812">Transmembrane</keyword>
<organism evidence="11 12">
    <name type="scientific">Veillonella tobetsuensis</name>
    <dbReference type="NCBI Taxonomy" id="1110546"/>
    <lineage>
        <taxon>Bacteria</taxon>
        <taxon>Bacillati</taxon>
        <taxon>Bacillota</taxon>
        <taxon>Negativicutes</taxon>
        <taxon>Veillonellales</taxon>
        <taxon>Veillonellaceae</taxon>
        <taxon>Veillonella</taxon>
    </lineage>
</organism>
<gene>
    <name evidence="11" type="ORF">PAGU1578_11850</name>
</gene>
<comment type="caution">
    <text evidence="11">The sequence shown here is derived from an EMBL/GenBank/DDBJ whole genome shotgun (WGS) entry which is preliminary data.</text>
</comment>
<keyword evidence="6 9" id="KW-1133">Transmembrane helix</keyword>
<accession>A0A480B1I4</accession>
<keyword evidence="7 9" id="KW-0472">Membrane</keyword>